<protein>
    <submittedName>
        <fullName evidence="1 2">Uncharacterized protein</fullName>
    </submittedName>
</protein>
<organism evidence="1">
    <name type="scientific">Gaeumannomyces tritici (strain R3-111a-1)</name>
    <name type="common">Wheat and barley take-all root rot fungus</name>
    <name type="synonym">Gaeumannomyces graminis var. tritici</name>
    <dbReference type="NCBI Taxonomy" id="644352"/>
    <lineage>
        <taxon>Eukaryota</taxon>
        <taxon>Fungi</taxon>
        <taxon>Dikarya</taxon>
        <taxon>Ascomycota</taxon>
        <taxon>Pezizomycotina</taxon>
        <taxon>Sordariomycetes</taxon>
        <taxon>Sordariomycetidae</taxon>
        <taxon>Magnaporthales</taxon>
        <taxon>Magnaporthaceae</taxon>
        <taxon>Gaeumannomyces</taxon>
    </lineage>
</organism>
<gene>
    <name evidence="2" type="primary">20345042</name>
    <name evidence="1" type="ORF">GGTG_04584</name>
</gene>
<dbReference type="EMBL" id="GL385396">
    <property type="protein sequence ID" value="EJT79500.1"/>
    <property type="molecule type" value="Genomic_DNA"/>
</dbReference>
<dbReference type="RefSeq" id="XP_009220645.1">
    <property type="nucleotide sequence ID" value="XM_009222381.1"/>
</dbReference>
<dbReference type="VEuPathDB" id="FungiDB:GGTG_04584"/>
<evidence type="ECO:0000313" key="3">
    <source>
        <dbReference type="Proteomes" id="UP000006039"/>
    </source>
</evidence>
<reference evidence="1" key="2">
    <citation type="submission" date="2010-07" db="EMBL/GenBank/DDBJ databases">
        <authorList>
            <consortium name="The Broad Institute Genome Sequencing Platform"/>
            <consortium name="Broad Institute Genome Sequencing Center for Infectious Disease"/>
            <person name="Ma L.-J."/>
            <person name="Dead R."/>
            <person name="Young S."/>
            <person name="Zeng Q."/>
            <person name="Koehrsen M."/>
            <person name="Alvarado L."/>
            <person name="Berlin A."/>
            <person name="Chapman S.B."/>
            <person name="Chen Z."/>
            <person name="Freedman E."/>
            <person name="Gellesch M."/>
            <person name="Goldberg J."/>
            <person name="Griggs A."/>
            <person name="Gujja S."/>
            <person name="Heilman E.R."/>
            <person name="Heiman D."/>
            <person name="Hepburn T."/>
            <person name="Howarth C."/>
            <person name="Jen D."/>
            <person name="Larson L."/>
            <person name="Mehta T."/>
            <person name="Neiman D."/>
            <person name="Pearson M."/>
            <person name="Roberts A."/>
            <person name="Saif S."/>
            <person name="Shea T."/>
            <person name="Shenoy N."/>
            <person name="Sisk P."/>
            <person name="Stolte C."/>
            <person name="Sykes S."/>
            <person name="Walk T."/>
            <person name="White J."/>
            <person name="Yandava C."/>
            <person name="Haas B."/>
            <person name="Nusbaum C."/>
            <person name="Birren B."/>
        </authorList>
    </citation>
    <scope>NUCLEOTIDE SEQUENCE</scope>
    <source>
        <strain evidence="1">R3-111a-1</strain>
    </source>
</reference>
<sequence length="201" mass="21939">MGPLPVVAKGTIYHVATATQATKAVQAKGRIFGLPPEDRARTGPRKELRSKVKRLGGKKTWEPHGKLIKDLPKVVAASRKKHALRQKQQGPLIELTTRRGTQLERNSHPTRTECDRTAASSIGARGVKLLPFFQYGGRIGSIPPGADWSVSNFGTLKFNIVFRAAIETHQQHDIATEFTLGTNRGQGVCPRAPTTKAYSGI</sequence>
<name>J3NTI4_GAET3</name>
<dbReference type="HOGENOM" id="CLU_1360485_0_0_1"/>
<dbReference type="Proteomes" id="UP000006039">
    <property type="component" value="Unassembled WGS sequence"/>
</dbReference>
<dbReference type="GeneID" id="20345042"/>
<dbReference type="STRING" id="644352.J3NTI4"/>
<dbReference type="OrthoDB" id="2588159at2759"/>
<keyword evidence="3" id="KW-1185">Reference proteome</keyword>
<evidence type="ECO:0000313" key="1">
    <source>
        <dbReference type="EMBL" id="EJT79500.1"/>
    </source>
</evidence>
<reference evidence="3" key="1">
    <citation type="submission" date="2010-07" db="EMBL/GenBank/DDBJ databases">
        <title>The genome sequence of Gaeumannomyces graminis var. tritici strain R3-111a-1.</title>
        <authorList>
            <consortium name="The Broad Institute Genome Sequencing Platform"/>
            <person name="Ma L.-J."/>
            <person name="Dead R."/>
            <person name="Young S."/>
            <person name="Zeng Q."/>
            <person name="Koehrsen M."/>
            <person name="Alvarado L."/>
            <person name="Berlin A."/>
            <person name="Chapman S.B."/>
            <person name="Chen Z."/>
            <person name="Freedman E."/>
            <person name="Gellesch M."/>
            <person name="Goldberg J."/>
            <person name="Griggs A."/>
            <person name="Gujja S."/>
            <person name="Heilman E.R."/>
            <person name="Heiman D."/>
            <person name="Hepburn T."/>
            <person name="Howarth C."/>
            <person name="Jen D."/>
            <person name="Larson L."/>
            <person name="Mehta T."/>
            <person name="Neiman D."/>
            <person name="Pearson M."/>
            <person name="Roberts A."/>
            <person name="Saif S."/>
            <person name="Shea T."/>
            <person name="Shenoy N."/>
            <person name="Sisk P."/>
            <person name="Stolte C."/>
            <person name="Sykes S."/>
            <person name="Walk T."/>
            <person name="White J."/>
            <person name="Yandava C."/>
            <person name="Haas B."/>
            <person name="Nusbaum C."/>
            <person name="Birren B."/>
        </authorList>
    </citation>
    <scope>NUCLEOTIDE SEQUENCE [LARGE SCALE GENOMIC DNA]</scope>
    <source>
        <strain evidence="3">R3-111a-1</strain>
    </source>
</reference>
<dbReference type="EnsemblFungi" id="EJT79500">
    <property type="protein sequence ID" value="EJT79500"/>
    <property type="gene ID" value="GGTG_04584"/>
</dbReference>
<proteinExistence type="predicted"/>
<reference evidence="1" key="3">
    <citation type="submission" date="2010-09" db="EMBL/GenBank/DDBJ databases">
        <title>Annotation of Gaeumannomyces graminis var. tritici R3-111a-1.</title>
        <authorList>
            <consortium name="The Broad Institute Genome Sequencing Platform"/>
            <person name="Ma L.-J."/>
            <person name="Dead R."/>
            <person name="Young S.K."/>
            <person name="Zeng Q."/>
            <person name="Gargeya S."/>
            <person name="Fitzgerald M."/>
            <person name="Haas B."/>
            <person name="Abouelleil A."/>
            <person name="Alvarado L."/>
            <person name="Arachchi H.M."/>
            <person name="Berlin A."/>
            <person name="Brown A."/>
            <person name="Chapman S.B."/>
            <person name="Chen Z."/>
            <person name="Dunbar C."/>
            <person name="Freedman E."/>
            <person name="Gearin G."/>
            <person name="Gellesch M."/>
            <person name="Goldberg J."/>
            <person name="Griggs A."/>
            <person name="Gujja S."/>
            <person name="Heiman D."/>
            <person name="Howarth C."/>
            <person name="Larson L."/>
            <person name="Lui A."/>
            <person name="MacDonald P.J.P."/>
            <person name="Mehta T."/>
            <person name="Montmayeur A."/>
            <person name="Murphy C."/>
            <person name="Neiman D."/>
            <person name="Pearson M."/>
            <person name="Priest M."/>
            <person name="Roberts A."/>
            <person name="Saif S."/>
            <person name="Shea T."/>
            <person name="Shenoy N."/>
            <person name="Sisk P."/>
            <person name="Stolte C."/>
            <person name="Sykes S."/>
            <person name="Yandava C."/>
            <person name="Wortman J."/>
            <person name="Nusbaum C."/>
            <person name="Birren B."/>
        </authorList>
    </citation>
    <scope>NUCLEOTIDE SEQUENCE</scope>
    <source>
        <strain evidence="1">R3-111a-1</strain>
    </source>
</reference>
<reference evidence="2" key="4">
    <citation type="journal article" date="2015" name="G3 (Bethesda)">
        <title>Genome sequences of three phytopathogenic species of the Magnaporthaceae family of fungi.</title>
        <authorList>
            <person name="Okagaki L.H."/>
            <person name="Nunes C.C."/>
            <person name="Sailsbery J."/>
            <person name="Clay B."/>
            <person name="Brown D."/>
            <person name="John T."/>
            <person name="Oh Y."/>
            <person name="Young N."/>
            <person name="Fitzgerald M."/>
            <person name="Haas B.J."/>
            <person name="Zeng Q."/>
            <person name="Young S."/>
            <person name="Adiconis X."/>
            <person name="Fan L."/>
            <person name="Levin J.Z."/>
            <person name="Mitchell T.K."/>
            <person name="Okubara P.A."/>
            <person name="Farman M.L."/>
            <person name="Kohn L.M."/>
            <person name="Birren B."/>
            <person name="Ma L.-J."/>
            <person name="Dean R.A."/>
        </authorList>
    </citation>
    <scope>NUCLEOTIDE SEQUENCE</scope>
    <source>
        <strain evidence="2">R3-111a-1</strain>
    </source>
</reference>
<accession>J3NTI4</accession>
<dbReference type="AlphaFoldDB" id="J3NTI4"/>
<reference evidence="2" key="5">
    <citation type="submission" date="2018-04" db="UniProtKB">
        <authorList>
            <consortium name="EnsemblFungi"/>
        </authorList>
    </citation>
    <scope>IDENTIFICATION</scope>
    <source>
        <strain evidence="2">R3-111a-1</strain>
    </source>
</reference>
<evidence type="ECO:0000313" key="2">
    <source>
        <dbReference type="EnsemblFungi" id="EJT79500"/>
    </source>
</evidence>